<dbReference type="SMART" id="SM00418">
    <property type="entry name" value="HTH_ARSR"/>
    <property type="match status" value="1"/>
</dbReference>
<dbReference type="Pfam" id="PF12840">
    <property type="entry name" value="HTH_20"/>
    <property type="match status" value="1"/>
</dbReference>
<dbReference type="InterPro" id="IPR036390">
    <property type="entry name" value="WH_DNA-bd_sf"/>
</dbReference>
<dbReference type="Proteomes" id="UP000183413">
    <property type="component" value="Unassembled WGS sequence"/>
</dbReference>
<dbReference type="STRING" id="1993.SAMN04489713_10735"/>
<feature type="domain" description="HTH arsR-type" evidence="4">
    <location>
        <begin position="150"/>
        <end position="224"/>
    </location>
</feature>
<evidence type="ECO:0000256" key="1">
    <source>
        <dbReference type="ARBA" id="ARBA00023015"/>
    </source>
</evidence>
<keyword evidence="3" id="KW-0804">Transcription</keyword>
<dbReference type="SUPFAM" id="SSF46785">
    <property type="entry name" value="Winged helix' DNA-binding domain"/>
    <property type="match status" value="1"/>
</dbReference>
<organism evidence="5 6">
    <name type="scientific">Actinomadura madurae</name>
    <dbReference type="NCBI Taxonomy" id="1993"/>
    <lineage>
        <taxon>Bacteria</taxon>
        <taxon>Bacillati</taxon>
        <taxon>Actinomycetota</taxon>
        <taxon>Actinomycetes</taxon>
        <taxon>Streptosporangiales</taxon>
        <taxon>Thermomonosporaceae</taxon>
        <taxon>Actinomadura</taxon>
    </lineage>
</organism>
<keyword evidence="2" id="KW-0238">DNA-binding</keyword>
<dbReference type="InParanoid" id="A0A1I5I078"/>
<dbReference type="Gene3D" id="1.10.10.10">
    <property type="entry name" value="Winged helix-like DNA-binding domain superfamily/Winged helix DNA-binding domain"/>
    <property type="match status" value="1"/>
</dbReference>
<dbReference type="InterPro" id="IPR051011">
    <property type="entry name" value="Metal_resp_trans_reg"/>
</dbReference>
<dbReference type="AlphaFoldDB" id="A0A1I5I078"/>
<keyword evidence="1" id="KW-0805">Transcription regulation</keyword>
<evidence type="ECO:0000256" key="2">
    <source>
        <dbReference type="ARBA" id="ARBA00023125"/>
    </source>
</evidence>
<dbReference type="PANTHER" id="PTHR43132">
    <property type="entry name" value="ARSENICAL RESISTANCE OPERON REPRESSOR ARSR-RELATED"/>
    <property type="match status" value="1"/>
</dbReference>
<dbReference type="InterPro" id="IPR011991">
    <property type="entry name" value="ArsR-like_HTH"/>
</dbReference>
<dbReference type="GO" id="GO:0003677">
    <property type="term" value="F:DNA binding"/>
    <property type="evidence" value="ECO:0007669"/>
    <property type="project" value="UniProtKB-KW"/>
</dbReference>
<evidence type="ECO:0000313" key="6">
    <source>
        <dbReference type="Proteomes" id="UP000183413"/>
    </source>
</evidence>
<reference evidence="5 6" key="1">
    <citation type="submission" date="2016-10" db="EMBL/GenBank/DDBJ databases">
        <authorList>
            <person name="de Groot N.N."/>
        </authorList>
    </citation>
    <scope>NUCLEOTIDE SEQUENCE [LARGE SCALE GENOMIC DNA]</scope>
    <source>
        <strain evidence="5 6">DSM 43067</strain>
    </source>
</reference>
<dbReference type="InterPro" id="IPR001845">
    <property type="entry name" value="HTH_ArsR_DNA-bd_dom"/>
</dbReference>
<dbReference type="EMBL" id="FOVH01000007">
    <property type="protein sequence ID" value="SFO53799.1"/>
    <property type="molecule type" value="Genomic_DNA"/>
</dbReference>
<dbReference type="GO" id="GO:0003700">
    <property type="term" value="F:DNA-binding transcription factor activity"/>
    <property type="evidence" value="ECO:0007669"/>
    <property type="project" value="InterPro"/>
</dbReference>
<sequence length="232" mass="25879">MKHELARAAQRRRLPTWCEQLATDKQRLEDVAEAFRVVYRTIIAPGWAEPAMTTETDRAIRTRALRDRGVHGLLHSFRPMMDWRPPVLHVRYPMPLEIHLNGRGLRLIPSHFCWRIPVSLADPELPPTLVYPVEHPTSWAPAVTRARTPEALAALLGRTRARVLAALETTATTGELARRLGISPASASEHIGVLRDADLAHSQRVGGYVVHTLTPLGTALLLGEIPPAPQWD</sequence>
<name>A0A1I5I078_9ACTN</name>
<evidence type="ECO:0000256" key="3">
    <source>
        <dbReference type="ARBA" id="ARBA00023163"/>
    </source>
</evidence>
<proteinExistence type="predicted"/>
<dbReference type="eggNOG" id="COG0640">
    <property type="taxonomic scope" value="Bacteria"/>
</dbReference>
<accession>A0A1I5I078</accession>
<evidence type="ECO:0000313" key="5">
    <source>
        <dbReference type="EMBL" id="SFO53799.1"/>
    </source>
</evidence>
<dbReference type="CDD" id="cd00090">
    <property type="entry name" value="HTH_ARSR"/>
    <property type="match status" value="1"/>
</dbReference>
<dbReference type="InterPro" id="IPR036388">
    <property type="entry name" value="WH-like_DNA-bd_sf"/>
</dbReference>
<dbReference type="PANTHER" id="PTHR43132:SF8">
    <property type="entry name" value="HTH-TYPE TRANSCRIPTIONAL REGULATOR KMTR"/>
    <property type="match status" value="1"/>
</dbReference>
<evidence type="ECO:0000259" key="4">
    <source>
        <dbReference type="SMART" id="SM00418"/>
    </source>
</evidence>
<gene>
    <name evidence="5" type="ORF">SAMN04489713_10735</name>
</gene>
<protein>
    <submittedName>
        <fullName evidence="5">Helix-turn-helix domain-containing protein</fullName>
    </submittedName>
</protein>
<keyword evidence="6" id="KW-1185">Reference proteome</keyword>